<proteinExistence type="predicted"/>
<dbReference type="SUPFAM" id="SSF56281">
    <property type="entry name" value="Metallo-hydrolase/oxidoreductase"/>
    <property type="match status" value="1"/>
</dbReference>
<comment type="cofactor">
    <cofactor evidence="1">
        <name>Zn(2+)</name>
        <dbReference type="ChEBI" id="CHEBI:29105"/>
    </cofactor>
</comment>
<evidence type="ECO:0000256" key="3">
    <source>
        <dbReference type="ARBA" id="ARBA00022801"/>
    </source>
</evidence>
<keyword evidence="3" id="KW-0378">Hydrolase</keyword>
<dbReference type="OrthoDB" id="9802248at2"/>
<sequence length="210" mass="23491">MELKNLVLGPVSTNCYFLINKETKETIIIDPADRADRIIEKLSGEQLMPVAILLTHGHFDHIMAVEEVGSTYSIPYYIHETDAELMEDPDLNGSFLLNRDIAAKRDRVLKDKDILNLAGFSIEVIHTPGHTAGSVCYYIPEEKALFSGDTLFCNSVGRTDLPTGSDTVILASIEERLLPLPEDTRVYPGHGMMTTIGHEKENNPYFRRQG</sequence>
<dbReference type="GO" id="GO:0046872">
    <property type="term" value="F:metal ion binding"/>
    <property type="evidence" value="ECO:0007669"/>
    <property type="project" value="UniProtKB-KW"/>
</dbReference>
<organism evidence="6 7">
    <name type="scientific">Anaerocolumna jejuensis DSM 15929</name>
    <dbReference type="NCBI Taxonomy" id="1121322"/>
    <lineage>
        <taxon>Bacteria</taxon>
        <taxon>Bacillati</taxon>
        <taxon>Bacillota</taxon>
        <taxon>Clostridia</taxon>
        <taxon>Lachnospirales</taxon>
        <taxon>Lachnospiraceae</taxon>
        <taxon>Anaerocolumna</taxon>
    </lineage>
</organism>
<keyword evidence="4" id="KW-0862">Zinc</keyword>
<dbReference type="GO" id="GO:0016787">
    <property type="term" value="F:hydrolase activity"/>
    <property type="evidence" value="ECO:0007669"/>
    <property type="project" value="UniProtKB-KW"/>
</dbReference>
<dbReference type="CDD" id="cd06262">
    <property type="entry name" value="metallo-hydrolase-like_MBL-fold"/>
    <property type="match status" value="1"/>
</dbReference>
<accession>A0A1M6RAP6</accession>
<evidence type="ECO:0000259" key="5">
    <source>
        <dbReference type="SMART" id="SM00849"/>
    </source>
</evidence>
<evidence type="ECO:0000256" key="2">
    <source>
        <dbReference type="ARBA" id="ARBA00022723"/>
    </source>
</evidence>
<evidence type="ECO:0000256" key="1">
    <source>
        <dbReference type="ARBA" id="ARBA00001947"/>
    </source>
</evidence>
<dbReference type="RefSeq" id="WP_073275735.1">
    <property type="nucleotide sequence ID" value="NZ_FRAC01000010.1"/>
</dbReference>
<evidence type="ECO:0000313" key="7">
    <source>
        <dbReference type="Proteomes" id="UP000184386"/>
    </source>
</evidence>
<keyword evidence="2" id="KW-0479">Metal-binding</keyword>
<dbReference type="AlphaFoldDB" id="A0A1M6RAP6"/>
<dbReference type="SMART" id="SM00849">
    <property type="entry name" value="Lactamase_B"/>
    <property type="match status" value="1"/>
</dbReference>
<feature type="domain" description="Metallo-beta-lactamase" evidence="5">
    <location>
        <begin position="12"/>
        <end position="190"/>
    </location>
</feature>
<keyword evidence="7" id="KW-1185">Reference proteome</keyword>
<dbReference type="PANTHER" id="PTHR46233:SF3">
    <property type="entry name" value="HYDROXYACYLGLUTATHIONE HYDROLASE GLOC"/>
    <property type="match status" value="1"/>
</dbReference>
<dbReference type="Gene3D" id="3.60.15.10">
    <property type="entry name" value="Ribonuclease Z/Hydroxyacylglutathione hydrolase-like"/>
    <property type="match status" value="1"/>
</dbReference>
<dbReference type="Pfam" id="PF00753">
    <property type="entry name" value="Lactamase_B"/>
    <property type="match status" value="1"/>
</dbReference>
<evidence type="ECO:0000313" key="6">
    <source>
        <dbReference type="EMBL" id="SHK29534.1"/>
    </source>
</evidence>
<dbReference type="InterPro" id="IPR051453">
    <property type="entry name" value="MBL_Glyoxalase_II"/>
</dbReference>
<gene>
    <name evidence="6" type="ORF">SAMN02745136_02208</name>
</gene>
<dbReference type="InterPro" id="IPR001279">
    <property type="entry name" value="Metallo-B-lactamas"/>
</dbReference>
<name>A0A1M6RAP6_9FIRM</name>
<dbReference type="PANTHER" id="PTHR46233">
    <property type="entry name" value="HYDROXYACYLGLUTATHIONE HYDROLASE GLOC"/>
    <property type="match status" value="1"/>
</dbReference>
<dbReference type="STRING" id="1121322.SAMN02745136_02208"/>
<reference evidence="6 7" key="1">
    <citation type="submission" date="2016-11" db="EMBL/GenBank/DDBJ databases">
        <authorList>
            <person name="Jaros S."/>
            <person name="Januszkiewicz K."/>
            <person name="Wedrychowicz H."/>
        </authorList>
    </citation>
    <scope>NUCLEOTIDE SEQUENCE [LARGE SCALE GENOMIC DNA]</scope>
    <source>
        <strain evidence="6 7">DSM 15929</strain>
    </source>
</reference>
<protein>
    <submittedName>
        <fullName evidence="6">Glyoxylase, beta-lactamase superfamily II</fullName>
    </submittedName>
</protein>
<dbReference type="InterPro" id="IPR036866">
    <property type="entry name" value="RibonucZ/Hydroxyglut_hydro"/>
</dbReference>
<evidence type="ECO:0000256" key="4">
    <source>
        <dbReference type="ARBA" id="ARBA00022833"/>
    </source>
</evidence>
<dbReference type="EMBL" id="FRAC01000010">
    <property type="protein sequence ID" value="SHK29534.1"/>
    <property type="molecule type" value="Genomic_DNA"/>
</dbReference>
<dbReference type="Proteomes" id="UP000184386">
    <property type="component" value="Unassembled WGS sequence"/>
</dbReference>